<evidence type="ECO:0000313" key="3">
    <source>
        <dbReference type="Proteomes" id="UP000002791"/>
    </source>
</evidence>
<dbReference type="Proteomes" id="UP000002791">
    <property type="component" value="Chromosome"/>
</dbReference>
<feature type="transmembrane region" description="Helical" evidence="1">
    <location>
        <begin position="55"/>
        <end position="77"/>
    </location>
</feature>
<dbReference type="AlphaFoldDB" id="H5XNA6"/>
<dbReference type="OrthoDB" id="3625784at2"/>
<evidence type="ECO:0000256" key="1">
    <source>
        <dbReference type="SAM" id="Phobius"/>
    </source>
</evidence>
<feature type="transmembrane region" description="Helical" evidence="1">
    <location>
        <begin position="123"/>
        <end position="144"/>
    </location>
</feature>
<gene>
    <name evidence="2" type="ORF">SaccyDRAFT_4944</name>
</gene>
<accession>H5XNA6</accession>
<keyword evidence="1" id="KW-0472">Membrane</keyword>
<dbReference type="Pfam" id="PF19853">
    <property type="entry name" value="DUF6328"/>
    <property type="match status" value="1"/>
</dbReference>
<keyword evidence="3" id="KW-1185">Reference proteome</keyword>
<dbReference type="STRING" id="882082.SaccyDRAFT_4944"/>
<dbReference type="EMBL" id="CM001440">
    <property type="protein sequence ID" value="EHR63739.1"/>
    <property type="molecule type" value="Genomic_DNA"/>
</dbReference>
<sequence length="154" mass="16772">MNETGEPRHQQLARNVGELLAELRVAQAGVQILFGFLLAVAFTELFRDASGFEKVLYLVTVLFTASATALLTAPAAWHRLLFREGRRTEILRVGNRMVVAGLACLAVAITLTVSLIGKVVFGVAAMVVLAVVVGGIFTLLWFVVPRLLRTRPLE</sequence>
<proteinExistence type="predicted"/>
<feature type="transmembrane region" description="Helical" evidence="1">
    <location>
        <begin position="98"/>
        <end position="117"/>
    </location>
</feature>
<dbReference type="eggNOG" id="ENOG5032CKR">
    <property type="taxonomic scope" value="Bacteria"/>
</dbReference>
<keyword evidence="1" id="KW-1133">Transmembrane helix</keyword>
<protein>
    <recommendedName>
        <fullName evidence="4">Integral membrane protein</fullName>
    </recommendedName>
</protein>
<feature type="transmembrane region" description="Helical" evidence="1">
    <location>
        <begin position="21"/>
        <end position="43"/>
    </location>
</feature>
<keyword evidence="1" id="KW-0812">Transmembrane</keyword>
<name>H5XNA6_9PSEU</name>
<evidence type="ECO:0000313" key="2">
    <source>
        <dbReference type="EMBL" id="EHR63739.1"/>
    </source>
</evidence>
<dbReference type="RefSeq" id="WP_005460249.1">
    <property type="nucleotide sequence ID" value="NZ_CM001440.1"/>
</dbReference>
<dbReference type="InterPro" id="IPR046291">
    <property type="entry name" value="DUF6328"/>
</dbReference>
<evidence type="ECO:0008006" key="4">
    <source>
        <dbReference type="Google" id="ProtNLM"/>
    </source>
</evidence>
<reference evidence="2 3" key="1">
    <citation type="submission" date="2011-11" db="EMBL/GenBank/DDBJ databases">
        <title>The Noncontiguous Finished sequence of Saccharomonospora cyanea NA-134.</title>
        <authorList>
            <consortium name="US DOE Joint Genome Institute"/>
            <person name="Lucas S."/>
            <person name="Han J."/>
            <person name="Lapidus A."/>
            <person name="Cheng J.-F."/>
            <person name="Goodwin L."/>
            <person name="Pitluck S."/>
            <person name="Peters L."/>
            <person name="Ovchinnikova G."/>
            <person name="Lu M."/>
            <person name="Detter J.C."/>
            <person name="Han C."/>
            <person name="Tapia R."/>
            <person name="Land M."/>
            <person name="Hauser L."/>
            <person name="Kyrpides N."/>
            <person name="Ivanova N."/>
            <person name="Pagani I."/>
            <person name="Brambilla E.-M."/>
            <person name="Klenk H.-P."/>
            <person name="Woyke T."/>
        </authorList>
    </citation>
    <scope>NUCLEOTIDE SEQUENCE [LARGE SCALE GENOMIC DNA]</scope>
    <source>
        <strain evidence="2 3">NA-134</strain>
    </source>
</reference>
<dbReference type="HOGENOM" id="CLU_087620_2_0_11"/>
<organism evidence="2 3">
    <name type="scientific">Saccharomonospora cyanea NA-134</name>
    <dbReference type="NCBI Taxonomy" id="882082"/>
    <lineage>
        <taxon>Bacteria</taxon>
        <taxon>Bacillati</taxon>
        <taxon>Actinomycetota</taxon>
        <taxon>Actinomycetes</taxon>
        <taxon>Pseudonocardiales</taxon>
        <taxon>Pseudonocardiaceae</taxon>
        <taxon>Saccharomonospora</taxon>
    </lineage>
</organism>